<dbReference type="InterPro" id="IPR013760">
    <property type="entry name" value="Topo_IIA-like_dom_sf"/>
</dbReference>
<evidence type="ECO:0000259" key="11">
    <source>
        <dbReference type="PROSITE" id="PS50880"/>
    </source>
</evidence>
<keyword evidence="4" id="KW-0479">Metal-binding</keyword>
<dbReference type="InterPro" id="IPR006171">
    <property type="entry name" value="TOPRIM_dom"/>
</dbReference>
<dbReference type="PRINTS" id="PR01159">
    <property type="entry name" value="DNAGYRASEB"/>
</dbReference>
<dbReference type="PROSITE" id="PS50880">
    <property type="entry name" value="TOPRIM"/>
    <property type="match status" value="1"/>
</dbReference>
<evidence type="ECO:0000256" key="1">
    <source>
        <dbReference type="ARBA" id="ARBA00000185"/>
    </source>
</evidence>
<dbReference type="PRINTS" id="PR00418">
    <property type="entry name" value="TPI2FAMILY"/>
</dbReference>
<protein>
    <recommendedName>
        <fullName evidence="3">DNA topoisomerase (ATP-hydrolyzing)</fullName>
        <ecNumber evidence="3">5.6.2.2</ecNumber>
    </recommendedName>
</protein>
<dbReference type="PANTHER" id="PTHR45866:SF1">
    <property type="entry name" value="DNA GYRASE SUBUNIT B, MITOCHONDRIAL"/>
    <property type="match status" value="1"/>
</dbReference>
<evidence type="ECO:0000256" key="9">
    <source>
        <dbReference type="ARBA" id="ARBA00023125"/>
    </source>
</evidence>
<keyword evidence="5" id="KW-0547">Nucleotide-binding</keyword>
<keyword evidence="10 12" id="KW-0413">Isomerase</keyword>
<evidence type="ECO:0000256" key="10">
    <source>
        <dbReference type="ARBA" id="ARBA00023235"/>
    </source>
</evidence>
<dbReference type="SMART" id="SM00433">
    <property type="entry name" value="TOP2c"/>
    <property type="match status" value="1"/>
</dbReference>
<dbReference type="InterPro" id="IPR014721">
    <property type="entry name" value="Ribsml_uS5_D2-typ_fold_subgr"/>
</dbReference>
<reference evidence="12 13" key="1">
    <citation type="submission" date="2018-09" db="EMBL/GenBank/DDBJ databases">
        <title>Comparative Genomic Analysis of Eight Novel Haloalkaliphilic Bacteriophages from Lake Elmenteita, Kenya.</title>
        <authorList>
            <person name="Akhwale J.K."/>
        </authorList>
    </citation>
    <scope>NUCLEOTIDE SEQUENCE [LARGE SCALE GENOMIC DNA]</scope>
</reference>
<keyword evidence="6" id="KW-0067">ATP-binding</keyword>
<proteinExistence type="inferred from homology"/>
<dbReference type="GO" id="GO:0046872">
    <property type="term" value="F:metal ion binding"/>
    <property type="evidence" value="ECO:0007669"/>
    <property type="project" value="UniProtKB-KW"/>
</dbReference>
<keyword evidence="8" id="KW-0799">Topoisomerase</keyword>
<dbReference type="GO" id="GO:0006265">
    <property type="term" value="P:DNA topological change"/>
    <property type="evidence" value="ECO:0007669"/>
    <property type="project" value="InterPro"/>
</dbReference>
<dbReference type="InterPro" id="IPR036890">
    <property type="entry name" value="HATPase_C_sf"/>
</dbReference>
<dbReference type="GeneID" id="77958164"/>
<name>A0A3G3BVN3_9CAUD</name>
<dbReference type="Pfam" id="PF00986">
    <property type="entry name" value="DNA_gyraseB_C"/>
    <property type="match status" value="1"/>
</dbReference>
<dbReference type="SUPFAM" id="SSF54211">
    <property type="entry name" value="Ribosomal protein S5 domain 2-like"/>
    <property type="match status" value="1"/>
</dbReference>
<dbReference type="EC" id="5.6.2.2" evidence="3"/>
<dbReference type="GO" id="GO:0005524">
    <property type="term" value="F:ATP binding"/>
    <property type="evidence" value="ECO:0007669"/>
    <property type="project" value="UniProtKB-KW"/>
</dbReference>
<dbReference type="Pfam" id="PF00204">
    <property type="entry name" value="DNA_gyraseB"/>
    <property type="match status" value="1"/>
</dbReference>
<organism evidence="12 13">
    <name type="scientific">Bacillus phage vB_BcoS-136</name>
    <dbReference type="NCBI Taxonomy" id="2419619"/>
    <lineage>
        <taxon>Viruses</taxon>
        <taxon>Duplodnaviria</taxon>
        <taxon>Heunggongvirae</taxon>
        <taxon>Uroviricota</taxon>
        <taxon>Caudoviricetes</taxon>
        <taxon>Heleneionescovirinae</taxon>
        <taxon>Kenyattavirus</taxon>
        <taxon>Kenyattavirus kv136</taxon>
    </lineage>
</organism>
<dbReference type="KEGG" id="vg:77958164"/>
<dbReference type="Pfam" id="PF01751">
    <property type="entry name" value="Toprim"/>
    <property type="match status" value="1"/>
</dbReference>
<evidence type="ECO:0000256" key="3">
    <source>
        <dbReference type="ARBA" id="ARBA00012895"/>
    </source>
</evidence>
<dbReference type="InterPro" id="IPR000565">
    <property type="entry name" value="Topo_IIA_B"/>
</dbReference>
<evidence type="ECO:0000256" key="7">
    <source>
        <dbReference type="ARBA" id="ARBA00022842"/>
    </source>
</evidence>
<accession>A0A3G3BVN3</accession>
<evidence type="ECO:0000256" key="5">
    <source>
        <dbReference type="ARBA" id="ARBA00022741"/>
    </source>
</evidence>
<evidence type="ECO:0000313" key="12">
    <source>
        <dbReference type="EMBL" id="AYP68325.1"/>
    </source>
</evidence>
<feature type="domain" description="Toprim" evidence="11">
    <location>
        <begin position="429"/>
        <end position="552"/>
    </location>
</feature>
<evidence type="ECO:0000256" key="2">
    <source>
        <dbReference type="ARBA" id="ARBA00010708"/>
    </source>
</evidence>
<dbReference type="InterPro" id="IPR013759">
    <property type="entry name" value="Topo_IIA_B_C"/>
</dbReference>
<dbReference type="InterPro" id="IPR002288">
    <property type="entry name" value="DNA_gyrase_B_C"/>
</dbReference>
<dbReference type="RefSeq" id="YP_010681573.1">
    <property type="nucleotide sequence ID" value="NC_071049.1"/>
</dbReference>
<dbReference type="SUPFAM" id="SSF56719">
    <property type="entry name" value="Type II DNA topoisomerase"/>
    <property type="match status" value="1"/>
</dbReference>
<dbReference type="PANTHER" id="PTHR45866">
    <property type="entry name" value="DNA GYRASE/TOPOISOMERASE SUBUNIT B"/>
    <property type="match status" value="1"/>
</dbReference>
<evidence type="ECO:0000256" key="4">
    <source>
        <dbReference type="ARBA" id="ARBA00022723"/>
    </source>
</evidence>
<dbReference type="EMBL" id="MH884508">
    <property type="protein sequence ID" value="AYP68325.1"/>
    <property type="molecule type" value="Genomic_DNA"/>
</dbReference>
<evidence type="ECO:0000256" key="8">
    <source>
        <dbReference type="ARBA" id="ARBA00023029"/>
    </source>
</evidence>
<evidence type="ECO:0000313" key="13">
    <source>
        <dbReference type="Proteomes" id="UP000274199"/>
    </source>
</evidence>
<keyword evidence="9" id="KW-0238">DNA-binding</keyword>
<dbReference type="SUPFAM" id="SSF55874">
    <property type="entry name" value="ATPase domain of HSP90 chaperone/DNA topoisomerase II/histidine kinase"/>
    <property type="match status" value="1"/>
</dbReference>
<evidence type="ECO:0000256" key="6">
    <source>
        <dbReference type="ARBA" id="ARBA00022840"/>
    </source>
</evidence>
<dbReference type="GO" id="GO:0003918">
    <property type="term" value="F:DNA topoisomerase type II (double strand cut, ATP-hydrolyzing) activity"/>
    <property type="evidence" value="ECO:0007669"/>
    <property type="project" value="UniProtKB-EC"/>
</dbReference>
<comment type="catalytic activity">
    <reaction evidence="1">
        <text>ATP-dependent breakage, passage and rejoining of double-stranded DNA.</text>
        <dbReference type="EC" id="5.6.2.2"/>
    </reaction>
</comment>
<dbReference type="Proteomes" id="UP000274199">
    <property type="component" value="Segment"/>
</dbReference>
<sequence length="655" mass="74772">MTKNYSEDSIQSLGILGGVRAKPASIGLESHNHTFLEILGNSIDEARAGYGNVIEVYKNVDGSVTIRDYGRGVPMGKNKDGEWSYKKVFDELWAGGKYQNNEEDGGNYEYSLGTNGVGATGTNYTSDFFEAISYKDNRVYFVRYEKGIEKKFSDTASSKGERVGTEITWLPSTEVFRGKGEVDDDFIVKTLKDQAIVNGGLKFIFINRIADEETEYYYEKGVKDYIKSMSSEEHSLTDVISFTTEQKGKDNESDKDYRIRADIYFAFNRETSFNRYYHNTSWLENGGTPEDFIKNSFTFVVDKFLKEKNLYNKNEKKISFDDIADSLIVVTSTYSTISLFTDQTKKKIGSDFMKQTVTKWLREQLEVYFTENSQEANLIFAQVLVNKRSREKAEKTRLDVKKKLSGTVNNLTARVDGFVNCKSKDNSKTELFLVEGKSALGSTQQGRDAMFQAIYALRGKILNCLKADYDKIFKNDIIVDLIKLLGCGVEIKSKHAKDLHTFDIKNLRWSKIIITTDADVDGFHIRTLLLTMIYRLMPTLIEEGYVYIAESPLFEITDNKDNSYFAYTDVEKDKIVARLGSKLQSIQRSKGLGENTAEMMWETTMNPETRKLIQVIPEDAEETLKNFEMFLGDDLAGRKAYIEENLHEYIEEALD</sequence>
<gene>
    <name evidence="12" type="primary">gyrB</name>
    <name evidence="12" type="ORF">vBBcoS136_00211</name>
</gene>
<dbReference type="InterPro" id="IPR001241">
    <property type="entry name" value="Topo_IIA"/>
</dbReference>
<dbReference type="InterPro" id="IPR020568">
    <property type="entry name" value="Ribosomal_Su5_D2-typ_SF"/>
</dbReference>
<dbReference type="Gene3D" id="3.40.50.670">
    <property type="match status" value="1"/>
</dbReference>
<comment type="similarity">
    <text evidence="2">Belongs to the type II topoisomerase GyrB family.</text>
</comment>
<dbReference type="Gene3D" id="3.30.230.10">
    <property type="match status" value="1"/>
</dbReference>
<dbReference type="GO" id="GO:0003677">
    <property type="term" value="F:DNA binding"/>
    <property type="evidence" value="ECO:0007669"/>
    <property type="project" value="UniProtKB-KW"/>
</dbReference>
<dbReference type="Gene3D" id="3.30.565.10">
    <property type="entry name" value="Histidine kinase-like ATPase, C-terminal domain"/>
    <property type="match status" value="1"/>
</dbReference>
<keyword evidence="7" id="KW-0460">Magnesium</keyword>
<keyword evidence="13" id="KW-1185">Reference proteome</keyword>
<dbReference type="InterPro" id="IPR013506">
    <property type="entry name" value="Topo_IIA_bsu_dom2"/>
</dbReference>